<feature type="compositionally biased region" description="Low complexity" evidence="1">
    <location>
        <begin position="153"/>
        <end position="172"/>
    </location>
</feature>
<feature type="compositionally biased region" description="Basic and acidic residues" evidence="1">
    <location>
        <begin position="592"/>
        <end position="601"/>
    </location>
</feature>
<feature type="transmembrane region" description="Helical" evidence="2">
    <location>
        <begin position="40"/>
        <end position="62"/>
    </location>
</feature>
<feature type="compositionally biased region" description="Pro residues" evidence="1">
    <location>
        <begin position="135"/>
        <end position="146"/>
    </location>
</feature>
<dbReference type="Proteomes" id="UP000038010">
    <property type="component" value="Unassembled WGS sequence"/>
</dbReference>
<evidence type="ECO:0000313" key="3">
    <source>
        <dbReference type="EMBL" id="KPI37124.1"/>
    </source>
</evidence>
<feature type="region of interest" description="Disordered" evidence="1">
    <location>
        <begin position="71"/>
        <end position="613"/>
    </location>
</feature>
<evidence type="ECO:0000256" key="2">
    <source>
        <dbReference type="SAM" id="Phobius"/>
    </source>
</evidence>
<dbReference type="RefSeq" id="XP_017997087.1">
    <property type="nucleotide sequence ID" value="XM_018143644.1"/>
</dbReference>
<dbReference type="GeneID" id="28735524"/>
<gene>
    <name evidence="3" type="ORF">AB675_3581</name>
</gene>
<dbReference type="VEuPathDB" id="FungiDB:AB675_3581"/>
<keyword evidence="2" id="KW-1133">Transmembrane helix</keyword>
<dbReference type="AlphaFoldDB" id="A0A0N1H4R3"/>
<evidence type="ECO:0000313" key="4">
    <source>
        <dbReference type="Proteomes" id="UP000038010"/>
    </source>
</evidence>
<feature type="compositionally biased region" description="Low complexity" evidence="1">
    <location>
        <begin position="329"/>
        <end position="338"/>
    </location>
</feature>
<sequence length="808" mass="86529">MILPVDQVTLATASSLDNRTADCVFPGTVIIESTAQNYQVATLILVILGFILISLLGAFFAFKVSRTPPRVTIPSATPSTIQSRAVTPTTTPATPPGPAPRPVPVPNVQNSPTRHPMPRPGAIRGISIHPNQDIVPPPSENPPPVPTRSSARVSPAEEAELSSSSPSVGSATTPPPRRNLAAATPTARRSPVNGRMASLPTLKPLQKVAVAHRPRLAHRSLPPRPPPPPPPDDDDDELDELESREHRDLAMAIEDSLRDQRAGRRIGGSIASNLAAARAHARQSGDPTAGHATGSPVFNLNGLPEHPQEESHRDGPDGTDGPDDESNDANDANDGSNAAHDESNDDGMPGRRNDQSNGSPGQQRFRQPFGGDGASDTPPHEADEDSAQSSAQLTGPTGEEQQTSSQQSQHATSGQNPPQPSTSEQEPADAGMLAPPFEHAGRAPRASPNNPNYSYPYPGSIVDSSDYDPERHLHGPSQIRSPNHRGCYLGEWSRPRYVGPPRSLGRDQATDSANESNVEDPPPRSFSPLFPPGLQRAVEVSETSQTDAPTVHFDHAPNVHFDRAPTVHFDRPRMLTRRPQERPHASSSRSASPERRPHPEFRSGLFNYPPEADEDPTYSVFDSSRLRDHPYAREPAGYPAGLQPDHRAANRRAQRRADNFARDRTASICSFTICSIYRTAFPSINGTAIGSVDWTAFPSVNGTAIGSVDWPSIRSTGRPALPSISRPGAAIPTVAYIAIHYASRATIPWISSTGSTHPTRFIIRIGSINTTGAIDNANPINRASCIDRIVKTTGGGMGDGRGDWACGC</sequence>
<reference evidence="3 4" key="1">
    <citation type="submission" date="2015-06" db="EMBL/GenBank/DDBJ databases">
        <title>Draft genome of the ant-associated black yeast Phialophora attae CBS 131958.</title>
        <authorList>
            <person name="Moreno L.F."/>
            <person name="Stielow B.J."/>
            <person name="de Hoog S."/>
            <person name="Vicente V.A."/>
            <person name="Weiss V.A."/>
            <person name="de Vries M."/>
            <person name="Cruz L.M."/>
            <person name="Souza E.M."/>
        </authorList>
    </citation>
    <scope>NUCLEOTIDE SEQUENCE [LARGE SCALE GENOMIC DNA]</scope>
    <source>
        <strain evidence="3 4">CBS 131958</strain>
    </source>
</reference>
<keyword evidence="4" id="KW-1185">Reference proteome</keyword>
<dbReference type="EMBL" id="LFJN01000026">
    <property type="protein sequence ID" value="KPI37124.1"/>
    <property type="molecule type" value="Genomic_DNA"/>
</dbReference>
<feature type="compositionally biased region" description="Basic and acidic residues" evidence="1">
    <location>
        <begin position="241"/>
        <end position="262"/>
    </location>
</feature>
<feature type="compositionally biased region" description="Pro residues" evidence="1">
    <location>
        <begin position="93"/>
        <end position="105"/>
    </location>
</feature>
<accession>A0A0N1H4R3</accession>
<feature type="compositionally biased region" description="Low complexity" evidence="1">
    <location>
        <begin position="401"/>
        <end position="415"/>
    </location>
</feature>
<evidence type="ECO:0000256" key="1">
    <source>
        <dbReference type="SAM" id="MobiDB-lite"/>
    </source>
</evidence>
<feature type="compositionally biased region" description="Acidic residues" evidence="1">
    <location>
        <begin position="231"/>
        <end position="240"/>
    </location>
</feature>
<feature type="compositionally biased region" description="Basic and acidic residues" evidence="1">
    <location>
        <begin position="552"/>
        <end position="584"/>
    </location>
</feature>
<name>A0A0N1H4R3_9EURO</name>
<feature type="compositionally biased region" description="Basic and acidic residues" evidence="1">
    <location>
        <begin position="306"/>
        <end position="316"/>
    </location>
</feature>
<comment type="caution">
    <text evidence="3">The sequence shown here is derived from an EMBL/GenBank/DDBJ whole genome shotgun (WGS) entry which is preliminary data.</text>
</comment>
<protein>
    <submittedName>
        <fullName evidence="3">Uncharacterized protein</fullName>
    </submittedName>
</protein>
<feature type="compositionally biased region" description="Low complexity" evidence="1">
    <location>
        <begin position="443"/>
        <end position="460"/>
    </location>
</feature>
<keyword evidence="2" id="KW-0812">Transmembrane</keyword>
<proteinExistence type="predicted"/>
<keyword evidence="2" id="KW-0472">Membrane</keyword>
<feature type="compositionally biased region" description="Polar residues" evidence="1">
    <location>
        <begin position="74"/>
        <end position="84"/>
    </location>
</feature>
<organism evidence="3 4">
    <name type="scientific">Cyphellophora attinorum</name>
    <dbReference type="NCBI Taxonomy" id="1664694"/>
    <lineage>
        <taxon>Eukaryota</taxon>
        <taxon>Fungi</taxon>
        <taxon>Dikarya</taxon>
        <taxon>Ascomycota</taxon>
        <taxon>Pezizomycotina</taxon>
        <taxon>Eurotiomycetes</taxon>
        <taxon>Chaetothyriomycetidae</taxon>
        <taxon>Chaetothyriales</taxon>
        <taxon>Cyphellophoraceae</taxon>
        <taxon>Cyphellophora</taxon>
    </lineage>
</organism>
<feature type="compositionally biased region" description="Polar residues" evidence="1">
    <location>
        <begin position="355"/>
        <end position="365"/>
    </location>
</feature>